<reference evidence="3" key="1">
    <citation type="journal article" date="2023" name="Mol. Phylogenet. Evol.">
        <title>Genome-scale phylogeny and comparative genomics of the fungal order Sordariales.</title>
        <authorList>
            <person name="Hensen N."/>
            <person name="Bonometti L."/>
            <person name="Westerberg I."/>
            <person name="Brannstrom I.O."/>
            <person name="Guillou S."/>
            <person name="Cros-Aarteil S."/>
            <person name="Calhoun S."/>
            <person name="Haridas S."/>
            <person name="Kuo A."/>
            <person name="Mondo S."/>
            <person name="Pangilinan J."/>
            <person name="Riley R."/>
            <person name="LaButti K."/>
            <person name="Andreopoulos B."/>
            <person name="Lipzen A."/>
            <person name="Chen C."/>
            <person name="Yan M."/>
            <person name="Daum C."/>
            <person name="Ng V."/>
            <person name="Clum A."/>
            <person name="Steindorff A."/>
            <person name="Ohm R.A."/>
            <person name="Martin F."/>
            <person name="Silar P."/>
            <person name="Natvig D.O."/>
            <person name="Lalanne C."/>
            <person name="Gautier V."/>
            <person name="Ament-Velasquez S.L."/>
            <person name="Kruys A."/>
            <person name="Hutchinson M.I."/>
            <person name="Powell A.J."/>
            <person name="Barry K."/>
            <person name="Miller A.N."/>
            <person name="Grigoriev I.V."/>
            <person name="Debuchy R."/>
            <person name="Gladieux P."/>
            <person name="Hiltunen Thoren M."/>
            <person name="Johannesson H."/>
        </authorList>
    </citation>
    <scope>NUCLEOTIDE SEQUENCE</scope>
    <source>
        <strain evidence="3">CBS 118394</strain>
    </source>
</reference>
<name>A0AAE0IUC6_9PEZI</name>
<dbReference type="GO" id="GO:0000272">
    <property type="term" value="P:polysaccharide catabolic process"/>
    <property type="evidence" value="ECO:0007669"/>
    <property type="project" value="UniProtKB-KW"/>
</dbReference>
<comment type="similarity">
    <text evidence="1 2">Belongs to the glycosyl hydrolase 12 (cellulase H) family.</text>
</comment>
<dbReference type="EMBL" id="JAUEDM010000001">
    <property type="protein sequence ID" value="KAK3331408.1"/>
    <property type="molecule type" value="Genomic_DNA"/>
</dbReference>
<dbReference type="SUPFAM" id="SSF49899">
    <property type="entry name" value="Concanavalin A-like lectins/glucanases"/>
    <property type="match status" value="1"/>
</dbReference>
<keyword evidence="2" id="KW-0326">Glycosidase</keyword>
<dbReference type="Proteomes" id="UP001283341">
    <property type="component" value="Unassembled WGS sequence"/>
</dbReference>
<dbReference type="AlphaFoldDB" id="A0AAE0IUC6"/>
<dbReference type="PANTHER" id="PTHR34002">
    <property type="entry name" value="BLR1656 PROTEIN"/>
    <property type="match status" value="1"/>
</dbReference>
<keyword evidence="2" id="KW-0119">Carbohydrate metabolism</keyword>
<proteinExistence type="inferred from homology"/>
<sequence>MPAAALPPSAPIKTVLEPRQQQPLKTLCEQYAYWSSNGYEVLNNLWGKDAATSGSQCTYVDGYSSQNGVQLRSTWTWNGGPNNVKSYIYAGRQVTKGLKIASIKSMPTALNWDYSTENVRANVAYDVFTATDPNHANSGGDYELMIWLARLGNVYPIGQSTGQVTVAGRTWDLWVGYNGAMRVYSFVAASPVRQFSADVKDFFNYLVTAQNYPAAQQNLIVFQVGTEAFTGGPATFSVSKFTASVN</sequence>
<dbReference type="Gene3D" id="2.60.120.180">
    <property type="match status" value="1"/>
</dbReference>
<keyword evidence="2" id="KW-0624">Polysaccharide degradation</keyword>
<dbReference type="InterPro" id="IPR013319">
    <property type="entry name" value="GH11/12"/>
</dbReference>
<dbReference type="InterPro" id="IPR013320">
    <property type="entry name" value="ConA-like_dom_sf"/>
</dbReference>
<keyword evidence="4" id="KW-1185">Reference proteome</keyword>
<evidence type="ECO:0000256" key="2">
    <source>
        <dbReference type="RuleBase" id="RU361163"/>
    </source>
</evidence>
<evidence type="ECO:0000313" key="3">
    <source>
        <dbReference type="EMBL" id="KAK3331408.1"/>
    </source>
</evidence>
<dbReference type="InterPro" id="IPR002594">
    <property type="entry name" value="GH12"/>
</dbReference>
<evidence type="ECO:0000313" key="4">
    <source>
        <dbReference type="Proteomes" id="UP001283341"/>
    </source>
</evidence>
<keyword evidence="2 3" id="KW-0378">Hydrolase</keyword>
<gene>
    <name evidence="3" type="ORF">B0H66DRAFT_96665</name>
</gene>
<organism evidence="3 4">
    <name type="scientific">Apodospora peruviana</name>
    <dbReference type="NCBI Taxonomy" id="516989"/>
    <lineage>
        <taxon>Eukaryota</taxon>
        <taxon>Fungi</taxon>
        <taxon>Dikarya</taxon>
        <taxon>Ascomycota</taxon>
        <taxon>Pezizomycotina</taxon>
        <taxon>Sordariomycetes</taxon>
        <taxon>Sordariomycetidae</taxon>
        <taxon>Sordariales</taxon>
        <taxon>Lasiosphaeriaceae</taxon>
        <taxon>Apodospora</taxon>
    </lineage>
</organism>
<evidence type="ECO:0000256" key="1">
    <source>
        <dbReference type="ARBA" id="ARBA00005519"/>
    </source>
</evidence>
<dbReference type="Pfam" id="PF01670">
    <property type="entry name" value="Glyco_hydro_12"/>
    <property type="match status" value="1"/>
</dbReference>
<dbReference type="PANTHER" id="PTHR34002:SF10">
    <property type="entry name" value="PUTATIVE-RELATED"/>
    <property type="match status" value="1"/>
</dbReference>
<comment type="caution">
    <text evidence="3">The sequence shown here is derived from an EMBL/GenBank/DDBJ whole genome shotgun (WGS) entry which is preliminary data.</text>
</comment>
<accession>A0AAE0IUC6</accession>
<reference evidence="3" key="2">
    <citation type="submission" date="2023-06" db="EMBL/GenBank/DDBJ databases">
        <authorList>
            <consortium name="Lawrence Berkeley National Laboratory"/>
            <person name="Haridas S."/>
            <person name="Hensen N."/>
            <person name="Bonometti L."/>
            <person name="Westerberg I."/>
            <person name="Brannstrom I.O."/>
            <person name="Guillou S."/>
            <person name="Cros-Aarteil S."/>
            <person name="Calhoun S."/>
            <person name="Kuo A."/>
            <person name="Mondo S."/>
            <person name="Pangilinan J."/>
            <person name="Riley R."/>
            <person name="Labutti K."/>
            <person name="Andreopoulos B."/>
            <person name="Lipzen A."/>
            <person name="Chen C."/>
            <person name="Yanf M."/>
            <person name="Daum C."/>
            <person name="Ng V."/>
            <person name="Clum A."/>
            <person name="Steindorff A."/>
            <person name="Ohm R."/>
            <person name="Martin F."/>
            <person name="Silar P."/>
            <person name="Natvig D."/>
            <person name="Lalanne C."/>
            <person name="Gautier V."/>
            <person name="Ament-Velasquez S.L."/>
            <person name="Kruys A."/>
            <person name="Hutchinson M.I."/>
            <person name="Powell A.J."/>
            <person name="Barry K."/>
            <person name="Miller A.N."/>
            <person name="Grigoriev I.V."/>
            <person name="Debuchy R."/>
            <person name="Gladieux P."/>
            <person name="Thoren M.H."/>
            <person name="Johannesson H."/>
        </authorList>
    </citation>
    <scope>NUCLEOTIDE SEQUENCE</scope>
    <source>
        <strain evidence="3">CBS 118394</strain>
    </source>
</reference>
<dbReference type="GO" id="GO:0008810">
    <property type="term" value="F:cellulase activity"/>
    <property type="evidence" value="ECO:0007669"/>
    <property type="project" value="InterPro"/>
</dbReference>
<protein>
    <submittedName>
        <fullName evidence="3">Glycoside hydrolase family 12 protein</fullName>
    </submittedName>
</protein>